<proteinExistence type="predicted"/>
<dbReference type="RefSeq" id="WP_126194890.1">
    <property type="nucleotide sequence ID" value="NZ_CP085954.1"/>
</dbReference>
<dbReference type="EMBL" id="LR131273">
    <property type="protein sequence ID" value="VDR37509.1"/>
    <property type="molecule type" value="Genomic_DNA"/>
</dbReference>
<dbReference type="Gene3D" id="2.60.40.1650">
    <property type="entry name" value="Porin MspA (Ig-like beta-sandwich domain)"/>
    <property type="match status" value="1"/>
</dbReference>
<feature type="signal peptide" evidence="1">
    <location>
        <begin position="1"/>
        <end position="31"/>
    </location>
</feature>
<sequence length="219" mass="21729">MSKMSKVAGRAGVVAIAVAAAASVAAGSANAGPLPDGQKTVPAPAGWSVVLKSTGNVAKIQGSLATPQSRSAWYSSNGSVTVKAPADAKDIQGKLGVGVIVGCQFPGQIGGGIDVTGPSAGLGMSGPSLGIGGVSGSLGIPLTPGATNSVSGYSRQDQLGSTDSIKFTKPGTYNVTIKDQNVDVKFCSGYAQARVVTWVEIKGSNRVQGFLYGAPFSLG</sequence>
<dbReference type="AlphaFoldDB" id="A0A3P8JVZ1"/>
<dbReference type="OrthoDB" id="4540215at2"/>
<gene>
    <name evidence="2" type="ORF">NCTC10741_00614</name>
</gene>
<organism evidence="2 3">
    <name type="scientific">Tsukamurella paurometabola</name>
    <name type="common">Corynebacterium paurometabolum</name>
    <dbReference type="NCBI Taxonomy" id="2061"/>
    <lineage>
        <taxon>Bacteria</taxon>
        <taxon>Bacillati</taxon>
        <taxon>Actinomycetota</taxon>
        <taxon>Actinomycetes</taxon>
        <taxon>Mycobacteriales</taxon>
        <taxon>Tsukamurellaceae</taxon>
        <taxon>Tsukamurella</taxon>
    </lineage>
</organism>
<evidence type="ECO:0000256" key="1">
    <source>
        <dbReference type="SAM" id="SignalP"/>
    </source>
</evidence>
<dbReference type="Pfam" id="PF09203">
    <property type="entry name" value="MspA"/>
    <property type="match status" value="1"/>
</dbReference>
<protein>
    <submittedName>
        <fullName evidence="2">MspA</fullName>
    </submittedName>
</protein>
<accession>A0A3P8JVZ1</accession>
<keyword evidence="1" id="KW-0732">Signal</keyword>
<evidence type="ECO:0000313" key="3">
    <source>
        <dbReference type="Proteomes" id="UP000271626"/>
    </source>
</evidence>
<reference evidence="2 3" key="1">
    <citation type="submission" date="2018-12" db="EMBL/GenBank/DDBJ databases">
        <authorList>
            <consortium name="Pathogen Informatics"/>
        </authorList>
    </citation>
    <scope>NUCLEOTIDE SEQUENCE [LARGE SCALE GENOMIC DNA]</scope>
    <source>
        <strain evidence="2 3">NCTC10741</strain>
    </source>
</reference>
<name>A0A3P8JVZ1_TSUPA</name>
<dbReference type="Proteomes" id="UP000271626">
    <property type="component" value="Chromosome"/>
</dbReference>
<evidence type="ECO:0000313" key="2">
    <source>
        <dbReference type="EMBL" id="VDR37509.1"/>
    </source>
</evidence>
<feature type="chain" id="PRO_5018085293" evidence="1">
    <location>
        <begin position="32"/>
        <end position="219"/>
    </location>
</feature>
<dbReference type="InterPro" id="IPR015286">
    <property type="entry name" value="Porin_fam_mycobact-type"/>
</dbReference>